<accession>A0A850Q974</accession>
<dbReference type="EMBL" id="JABCJE010000003">
    <property type="protein sequence ID" value="NVO23320.1"/>
    <property type="molecule type" value="Genomic_DNA"/>
</dbReference>
<comment type="caution">
    <text evidence="1">The sequence shown here is derived from an EMBL/GenBank/DDBJ whole genome shotgun (WGS) entry which is preliminary data.</text>
</comment>
<dbReference type="RefSeq" id="WP_177157363.1">
    <property type="nucleotide sequence ID" value="NZ_JABCJE010000003.1"/>
</dbReference>
<protein>
    <submittedName>
        <fullName evidence="1">Uncharacterized protein</fullName>
    </submittedName>
</protein>
<sequence>MMNNTHDYLYHDLLKRSISAFHAVLKGSEPDVERCDAPMMDRYVIVLQGETMSLRGWVEGHPRLGTSLIQTSLLIHISKDRKWARTLSRWYRLGEPERLGTSQLSLGIDLPSFCVPIGLDGISIPLHLARRVMELQPTRLTGMAAERGFNDVSKTLSDIANRWPPQT</sequence>
<evidence type="ECO:0000313" key="1">
    <source>
        <dbReference type="EMBL" id="NVO23320.1"/>
    </source>
</evidence>
<evidence type="ECO:0000313" key="2">
    <source>
        <dbReference type="Proteomes" id="UP000592216"/>
    </source>
</evidence>
<dbReference type="AlphaFoldDB" id="A0A850Q974"/>
<dbReference type="InterPro" id="IPR046574">
    <property type="entry name" value="DUF6634"/>
</dbReference>
<organism evidence="1 2">
    <name type="scientific">Donghicola mangrovi</name>
    <dbReference type="NCBI Taxonomy" id="2729614"/>
    <lineage>
        <taxon>Bacteria</taxon>
        <taxon>Pseudomonadati</taxon>
        <taxon>Pseudomonadota</taxon>
        <taxon>Alphaproteobacteria</taxon>
        <taxon>Rhodobacterales</taxon>
        <taxon>Roseobacteraceae</taxon>
        <taxon>Donghicola</taxon>
    </lineage>
</organism>
<gene>
    <name evidence="1" type="ORF">HJ536_08125</name>
</gene>
<dbReference type="Proteomes" id="UP000592216">
    <property type="component" value="Unassembled WGS sequence"/>
</dbReference>
<dbReference type="Pfam" id="PF20339">
    <property type="entry name" value="DUF6634"/>
    <property type="match status" value="1"/>
</dbReference>
<name>A0A850Q974_9RHOB</name>
<proteinExistence type="predicted"/>
<reference evidence="1 2" key="1">
    <citation type="submission" date="2020-04" db="EMBL/GenBank/DDBJ databases">
        <title>Donghicola sp., a member of the Rhodobacteraceae family isolated from mangrove forest in Thailand.</title>
        <authorList>
            <person name="Charoenyingcharoen P."/>
            <person name="Yukphan P."/>
        </authorList>
    </citation>
    <scope>NUCLEOTIDE SEQUENCE [LARGE SCALE GENOMIC DNA]</scope>
    <source>
        <strain evidence="1 2">B5-SW-15</strain>
    </source>
</reference>